<feature type="region of interest" description="Disordered" evidence="5">
    <location>
        <begin position="1"/>
        <end position="21"/>
    </location>
</feature>
<evidence type="ECO:0000313" key="7">
    <source>
        <dbReference type="EMBL" id="SOD99954.1"/>
    </source>
</evidence>
<dbReference type="PANTHER" id="PTHR33602">
    <property type="entry name" value="REGULATORY PROTEIN RECX FAMILY PROTEIN"/>
    <property type="match status" value="1"/>
</dbReference>
<proteinExistence type="inferred from homology"/>
<reference evidence="7 8" key="1">
    <citation type="submission" date="2017-09" db="EMBL/GenBank/DDBJ databases">
        <authorList>
            <person name="Ehlers B."/>
            <person name="Leendertz F.H."/>
        </authorList>
    </citation>
    <scope>NUCLEOTIDE SEQUENCE [LARGE SCALE GENOMIC DNA]</scope>
    <source>
        <strain evidence="7 8">USBA 140</strain>
    </source>
</reference>
<evidence type="ECO:0000256" key="1">
    <source>
        <dbReference type="ARBA" id="ARBA00004496"/>
    </source>
</evidence>
<feature type="domain" description="RecX second three-helical" evidence="6">
    <location>
        <begin position="88"/>
        <end position="127"/>
    </location>
</feature>
<organism evidence="7 8">
    <name type="scientific">Caenispirillum bisanense</name>
    <dbReference type="NCBI Taxonomy" id="414052"/>
    <lineage>
        <taxon>Bacteria</taxon>
        <taxon>Pseudomonadati</taxon>
        <taxon>Pseudomonadota</taxon>
        <taxon>Alphaproteobacteria</taxon>
        <taxon>Rhodospirillales</taxon>
        <taxon>Novispirillaceae</taxon>
        <taxon>Caenispirillum</taxon>
    </lineage>
</organism>
<dbReference type="InterPro" id="IPR053924">
    <property type="entry name" value="RecX_HTH_2nd"/>
</dbReference>
<dbReference type="Pfam" id="PF02631">
    <property type="entry name" value="RecX_HTH2"/>
    <property type="match status" value="1"/>
</dbReference>
<dbReference type="GO" id="GO:0005737">
    <property type="term" value="C:cytoplasm"/>
    <property type="evidence" value="ECO:0007669"/>
    <property type="project" value="UniProtKB-SubCell"/>
</dbReference>
<evidence type="ECO:0000259" key="6">
    <source>
        <dbReference type="Pfam" id="PF02631"/>
    </source>
</evidence>
<keyword evidence="4" id="KW-0963">Cytoplasm</keyword>
<comment type="similarity">
    <text evidence="2">Belongs to the RecX family.</text>
</comment>
<evidence type="ECO:0000256" key="3">
    <source>
        <dbReference type="ARBA" id="ARBA00018111"/>
    </source>
</evidence>
<evidence type="ECO:0000256" key="4">
    <source>
        <dbReference type="ARBA" id="ARBA00022490"/>
    </source>
</evidence>
<name>A0A286GY05_9PROT</name>
<accession>A0A286GY05</accession>
<comment type="subcellular location">
    <subcellularLocation>
        <location evidence="1">Cytoplasm</location>
    </subcellularLocation>
</comment>
<dbReference type="EMBL" id="OCNJ01000010">
    <property type="protein sequence ID" value="SOD99954.1"/>
    <property type="molecule type" value="Genomic_DNA"/>
</dbReference>
<dbReference type="GO" id="GO:0006282">
    <property type="term" value="P:regulation of DNA repair"/>
    <property type="evidence" value="ECO:0007669"/>
    <property type="project" value="InterPro"/>
</dbReference>
<evidence type="ECO:0000313" key="8">
    <source>
        <dbReference type="Proteomes" id="UP000219621"/>
    </source>
</evidence>
<evidence type="ECO:0000256" key="5">
    <source>
        <dbReference type="SAM" id="MobiDB-lite"/>
    </source>
</evidence>
<protein>
    <recommendedName>
        <fullName evidence="3">Regulatory protein RecX</fullName>
    </recommendedName>
</protein>
<dbReference type="InterPro" id="IPR003783">
    <property type="entry name" value="Regulatory_RecX"/>
</dbReference>
<dbReference type="PANTHER" id="PTHR33602:SF1">
    <property type="entry name" value="REGULATORY PROTEIN RECX FAMILY PROTEIN"/>
    <property type="match status" value="1"/>
</dbReference>
<evidence type="ECO:0000256" key="2">
    <source>
        <dbReference type="ARBA" id="ARBA00009695"/>
    </source>
</evidence>
<dbReference type="Proteomes" id="UP000219621">
    <property type="component" value="Unassembled WGS sequence"/>
</dbReference>
<sequence>MDEKITPPADSPAMPGKRRKRPRLVTADYLENSALYYLQRFSTSAANLRRVLLRKVQLSAGEHGTDPEEGGRLVDALLARYRSAGLIDDAAYAAGKARSLHRQGGSTRAIKAKLAAKGVEAEVVAAAVDDLAEDTAGDPDLAAAVALARRRGFGPFRRPSLSGKAVDPAERRMKELAALARAGFPFAVAARVVDAEDAAALEDEARGG</sequence>
<gene>
    <name evidence="7" type="ORF">SAMN05421508_110140</name>
</gene>
<dbReference type="RefSeq" id="WP_245913556.1">
    <property type="nucleotide sequence ID" value="NZ_OCNJ01000010.1"/>
</dbReference>
<keyword evidence="8" id="KW-1185">Reference proteome</keyword>
<dbReference type="AlphaFoldDB" id="A0A286GY05"/>